<dbReference type="PROSITE" id="PS51841">
    <property type="entry name" value="LTD"/>
    <property type="match status" value="1"/>
</dbReference>
<keyword evidence="6" id="KW-1185">Reference proteome</keyword>
<dbReference type="InterPro" id="IPR032812">
    <property type="entry name" value="SbsA_Ig"/>
</dbReference>
<dbReference type="Pfam" id="PF00932">
    <property type="entry name" value="LTD"/>
    <property type="match status" value="1"/>
</dbReference>
<dbReference type="InterPro" id="IPR047971">
    <property type="entry name" value="ExeM-like"/>
</dbReference>
<feature type="domain" description="PKD" evidence="3">
    <location>
        <begin position="969"/>
        <end position="1024"/>
    </location>
</feature>
<dbReference type="Pfam" id="PF18911">
    <property type="entry name" value="PKD_4"/>
    <property type="match status" value="1"/>
</dbReference>
<feature type="signal peptide" evidence="2">
    <location>
        <begin position="1"/>
        <end position="33"/>
    </location>
</feature>
<gene>
    <name evidence="5" type="ORF">GCM10023153_21050</name>
</gene>
<dbReference type="CDD" id="cd04486">
    <property type="entry name" value="YhcR_OBF_like"/>
    <property type="match status" value="1"/>
</dbReference>
<dbReference type="Gene3D" id="2.60.40.10">
    <property type="entry name" value="Immunoglobulins"/>
    <property type="match status" value="1"/>
</dbReference>
<comment type="caution">
    <text evidence="5">The sequence shown here is derived from an EMBL/GenBank/DDBJ whole genome shotgun (WGS) entry which is preliminary data.</text>
</comment>
<dbReference type="PROSITE" id="PS50093">
    <property type="entry name" value="PKD"/>
    <property type="match status" value="1"/>
</dbReference>
<dbReference type="InterPro" id="IPR036691">
    <property type="entry name" value="Endo/exonu/phosph_ase_sf"/>
</dbReference>
<protein>
    <recommendedName>
        <fullName evidence="7">ExeM/NucH family extracellular endonuclease</fullName>
    </recommendedName>
</protein>
<dbReference type="RefSeq" id="WP_159902373.1">
    <property type="nucleotide sequence ID" value="NZ_BAABFX010000028.1"/>
</dbReference>
<dbReference type="EMBL" id="BAABFX010000028">
    <property type="protein sequence ID" value="GAA4397298.1"/>
    <property type="molecule type" value="Genomic_DNA"/>
</dbReference>
<dbReference type="InterPro" id="IPR013783">
    <property type="entry name" value="Ig-like_fold"/>
</dbReference>
<name>A0ABP8JXP4_9MICO</name>
<evidence type="ECO:0000256" key="2">
    <source>
        <dbReference type="SAM" id="SignalP"/>
    </source>
</evidence>
<proteinExistence type="predicted"/>
<dbReference type="SUPFAM" id="SSF56219">
    <property type="entry name" value="DNase I-like"/>
    <property type="match status" value="1"/>
</dbReference>
<dbReference type="NCBIfam" id="NF033681">
    <property type="entry name" value="ExeM_NucH_DNase"/>
    <property type="match status" value="1"/>
</dbReference>
<dbReference type="Proteomes" id="UP001500390">
    <property type="component" value="Unassembled WGS sequence"/>
</dbReference>
<dbReference type="InterPro" id="IPR001322">
    <property type="entry name" value="Lamin_tail_dom"/>
</dbReference>
<evidence type="ECO:0000259" key="4">
    <source>
        <dbReference type="PROSITE" id="PS51841"/>
    </source>
</evidence>
<dbReference type="PANTHER" id="PTHR42834:SF1">
    <property type="entry name" value="ENDONUCLEASE_EXONUCLEASE_PHOSPHATASE FAMILY PROTEIN (AFU_ORTHOLOGUE AFUA_3G09210)"/>
    <property type="match status" value="1"/>
</dbReference>
<feature type="domain" description="LTD" evidence="4">
    <location>
        <begin position="25"/>
        <end position="148"/>
    </location>
</feature>
<evidence type="ECO:0000256" key="1">
    <source>
        <dbReference type="ARBA" id="ARBA00022729"/>
    </source>
</evidence>
<sequence>MARSTLARLVAKVAVGALAVVTPVALAPVAAQAAAGDLLISEYVEGTGVNKAIEIYNGTGAPVDLGAGGYRLELYSNGSATATASANLTGAIADGDVFVAANGGANPTILAVTDLITNTVANWNGDDAVVLRKGGVNGTVVDAFGQIGTRPSTEWGTGLTSTADNTLRRKDTVCVGDNDGSNSFDPSIKWVGFAVDTFDGLGAHVANCSDTPPVEQAPAVTAVTPANAGSGSARVSPTVTFSEGVALDGAVTLVCSVTGDVPVTVSGGPTTFTVDPTPRLTYGETCTLTVLAAGVSDLDANDPPEAMVTDFSSTFTVVLSSACASAVTPIPAIQGTGATVALTGPQTVRGVVVGDYEGASPALRGFYLQDAGDGDPATSDGIFIFNGGNQDLVEVGDIVTVTGTAGENQGQSQISTNAAGIADCGTGSVDPTPVTLPMLSLTDFEKYEGMHVETTQPLYVTEHFQLGRFGQVVVSSGGRLQQPTNVVAPGADALALQESNNLNRLIVDDGSQAQNPDPILFGRGGDPLSAENTLRGGDVLTEAVGVMTYTWAGNAASGNAYRLRPVGALNASFDFQAANPRPEAPEEVGGDVRAAAMNLLNYFNTFDGLPDNVDNCTLGVGGNSTDCRGADTQEEFDRQWAKTVAAILAVDADVLGVNEIENDGYGSDSSLRHLVDRINAETGDDTYAYIDADSNTGQTNALGTDAIKVGMLYKPATVTPIGQTAVLNTTEFVGGGDTAPRSRPSLAQAFRVNATGGSFVADVNHLKSKGSACTVPDALDGQGNCNASRTVSAQALATWLDSDPTGTGEKDVLILGDLNSYAMEDPITVLKNAGYTNLVSSFLGEDAYSYVFDGQWGYLDHALGSADLFGKDQVAGVAEFHINADEPSVLDYNTDFKTANLQDVLYAPDMFRVSDHDPVIVGLTPNSPATVQAAFDDTSVSCGAGSASLTVDIADRDAADTHEVKIAWGDGTTETVNTASDSLTRTHTYAAAGRYTATVTVTDSHGHVTTTTADVAVEFTTTGVLAPFKKGSVTAKQGSTVPVKVELADCDGSEPTDLDPTLTVSQGSTVVASGTLTYVDGKWQYNLSTAGLAPGSYTVTITVPHTGQTITATLVVRR</sequence>
<dbReference type="CDD" id="cd10283">
    <property type="entry name" value="MnuA_DNase1-like"/>
    <property type="match status" value="1"/>
</dbReference>
<dbReference type="InterPro" id="IPR000601">
    <property type="entry name" value="PKD_dom"/>
</dbReference>
<dbReference type="InterPro" id="IPR035986">
    <property type="entry name" value="PKD_dom_sf"/>
</dbReference>
<dbReference type="PANTHER" id="PTHR42834">
    <property type="entry name" value="ENDONUCLEASE/EXONUCLEASE/PHOSPHATASE FAMILY PROTEIN (AFU_ORTHOLOGUE AFUA_3G09210)"/>
    <property type="match status" value="1"/>
</dbReference>
<dbReference type="CDD" id="cd00146">
    <property type="entry name" value="PKD"/>
    <property type="match status" value="1"/>
</dbReference>
<feature type="chain" id="PRO_5046534953" description="ExeM/NucH family extracellular endonuclease" evidence="2">
    <location>
        <begin position="34"/>
        <end position="1118"/>
    </location>
</feature>
<dbReference type="Gene3D" id="3.60.10.10">
    <property type="entry name" value="Endonuclease/exonuclease/phosphatase"/>
    <property type="match status" value="1"/>
</dbReference>
<evidence type="ECO:0000313" key="5">
    <source>
        <dbReference type="EMBL" id="GAA4397298.1"/>
    </source>
</evidence>
<dbReference type="SUPFAM" id="SSF49299">
    <property type="entry name" value="PKD domain"/>
    <property type="match status" value="1"/>
</dbReference>
<evidence type="ECO:0000313" key="6">
    <source>
        <dbReference type="Proteomes" id="UP001500390"/>
    </source>
</evidence>
<organism evidence="5 6">
    <name type="scientific">Ornithinibacter aureus</name>
    <dbReference type="NCBI Taxonomy" id="622664"/>
    <lineage>
        <taxon>Bacteria</taxon>
        <taxon>Bacillati</taxon>
        <taxon>Actinomycetota</taxon>
        <taxon>Actinomycetes</taxon>
        <taxon>Micrococcales</taxon>
        <taxon>Intrasporangiaceae</taxon>
        <taxon>Ornithinibacter</taxon>
    </lineage>
</organism>
<dbReference type="Pfam" id="PF13205">
    <property type="entry name" value="Big_5"/>
    <property type="match status" value="1"/>
</dbReference>
<accession>A0ABP8JXP4</accession>
<evidence type="ECO:0000259" key="3">
    <source>
        <dbReference type="PROSITE" id="PS50093"/>
    </source>
</evidence>
<keyword evidence="1 2" id="KW-0732">Signal</keyword>
<reference evidence="6" key="1">
    <citation type="journal article" date="2019" name="Int. J. Syst. Evol. Microbiol.">
        <title>The Global Catalogue of Microorganisms (GCM) 10K type strain sequencing project: providing services to taxonomists for standard genome sequencing and annotation.</title>
        <authorList>
            <consortium name="The Broad Institute Genomics Platform"/>
            <consortium name="The Broad Institute Genome Sequencing Center for Infectious Disease"/>
            <person name="Wu L."/>
            <person name="Ma J."/>
        </authorList>
    </citation>
    <scope>NUCLEOTIDE SEQUENCE [LARGE SCALE GENOMIC DNA]</scope>
    <source>
        <strain evidence="6">JCM 17738</strain>
    </source>
</reference>
<evidence type="ECO:0008006" key="7">
    <source>
        <dbReference type="Google" id="ProtNLM"/>
    </source>
</evidence>